<evidence type="ECO:0000256" key="5">
    <source>
        <dbReference type="ARBA" id="ARBA00023136"/>
    </source>
</evidence>
<feature type="transmembrane region" description="Helical" evidence="6">
    <location>
        <begin position="271"/>
        <end position="295"/>
    </location>
</feature>
<comment type="subcellular location">
    <subcellularLocation>
        <location evidence="1">Membrane</location>
        <topology evidence="1">Multi-pass membrane protein</topology>
    </subcellularLocation>
</comment>
<evidence type="ECO:0000256" key="2">
    <source>
        <dbReference type="ARBA" id="ARBA00022448"/>
    </source>
</evidence>
<feature type="transmembrane region" description="Helical" evidence="6">
    <location>
        <begin position="470"/>
        <end position="489"/>
    </location>
</feature>
<reference evidence="7 8" key="1">
    <citation type="submission" date="2015-05" db="EMBL/GenBank/DDBJ databases">
        <title>Distinctive expansion of gene families associated with plant cell wall degradation and secondary metabolism in the genomes of grapevine trunk pathogens.</title>
        <authorList>
            <person name="Lawrence D.P."/>
            <person name="Travadon R."/>
            <person name="Rolshausen P.E."/>
            <person name="Baumgartner K."/>
        </authorList>
    </citation>
    <scope>NUCLEOTIDE SEQUENCE [LARGE SCALE GENOMIC DNA]</scope>
    <source>
        <strain evidence="7">UCRPC4</strain>
    </source>
</reference>
<dbReference type="AlphaFoldDB" id="A0A0G2F1C0"/>
<feature type="transmembrane region" description="Helical" evidence="6">
    <location>
        <begin position="439"/>
        <end position="458"/>
    </location>
</feature>
<feature type="transmembrane region" description="Helical" evidence="6">
    <location>
        <begin position="323"/>
        <end position="342"/>
    </location>
</feature>
<reference evidence="7 8" key="2">
    <citation type="submission" date="2015-05" db="EMBL/GenBank/DDBJ databases">
        <authorList>
            <person name="Morales-Cruz A."/>
            <person name="Amrine K.C."/>
            <person name="Cantu D."/>
        </authorList>
    </citation>
    <scope>NUCLEOTIDE SEQUENCE [LARGE SCALE GENOMIC DNA]</scope>
    <source>
        <strain evidence="7">UCRPC4</strain>
    </source>
</reference>
<evidence type="ECO:0000256" key="3">
    <source>
        <dbReference type="ARBA" id="ARBA00022692"/>
    </source>
</evidence>
<dbReference type="InterPro" id="IPR002293">
    <property type="entry name" value="AA/rel_permease1"/>
</dbReference>
<feature type="transmembrane region" description="Helical" evidence="6">
    <location>
        <begin position="39"/>
        <end position="60"/>
    </location>
</feature>
<feature type="transmembrane region" description="Helical" evidence="6">
    <location>
        <begin position="114"/>
        <end position="138"/>
    </location>
</feature>
<evidence type="ECO:0000256" key="6">
    <source>
        <dbReference type="SAM" id="Phobius"/>
    </source>
</evidence>
<feature type="transmembrane region" description="Helical" evidence="6">
    <location>
        <begin position="186"/>
        <end position="204"/>
    </location>
</feature>
<gene>
    <name evidence="7" type="ORF">UCRPC4_g00412</name>
</gene>
<feature type="transmembrane region" description="Helical" evidence="6">
    <location>
        <begin position="376"/>
        <end position="400"/>
    </location>
</feature>
<evidence type="ECO:0000256" key="1">
    <source>
        <dbReference type="ARBA" id="ARBA00004141"/>
    </source>
</evidence>
<feature type="transmembrane region" description="Helical" evidence="6">
    <location>
        <begin position="159"/>
        <end position="180"/>
    </location>
</feature>
<dbReference type="GO" id="GO:0016020">
    <property type="term" value="C:membrane"/>
    <property type="evidence" value="ECO:0007669"/>
    <property type="project" value="UniProtKB-SubCell"/>
</dbReference>
<dbReference type="PANTHER" id="PTHR45649">
    <property type="entry name" value="AMINO-ACID PERMEASE BAT1"/>
    <property type="match status" value="1"/>
</dbReference>
<keyword evidence="3 6" id="KW-0812">Transmembrane</keyword>
<keyword evidence="2" id="KW-0813">Transport</keyword>
<dbReference type="Gene3D" id="1.20.1740.10">
    <property type="entry name" value="Amino acid/polyamine transporter I"/>
    <property type="match status" value="1"/>
</dbReference>
<dbReference type="Proteomes" id="UP000053317">
    <property type="component" value="Unassembled WGS sequence"/>
</dbReference>
<dbReference type="PIRSF" id="PIRSF006060">
    <property type="entry name" value="AA_transporter"/>
    <property type="match status" value="1"/>
</dbReference>
<keyword evidence="4 6" id="KW-1133">Transmembrane helix</keyword>
<name>A0A0G2F1C0_PHACM</name>
<accession>A0A0G2F1C0</accession>
<evidence type="ECO:0000256" key="4">
    <source>
        <dbReference type="ARBA" id="ARBA00022989"/>
    </source>
</evidence>
<organism evidence="7 8">
    <name type="scientific">Phaeomoniella chlamydospora</name>
    <name type="common">Phaeoacremonium chlamydosporum</name>
    <dbReference type="NCBI Taxonomy" id="158046"/>
    <lineage>
        <taxon>Eukaryota</taxon>
        <taxon>Fungi</taxon>
        <taxon>Dikarya</taxon>
        <taxon>Ascomycota</taxon>
        <taxon>Pezizomycotina</taxon>
        <taxon>Eurotiomycetes</taxon>
        <taxon>Chaetothyriomycetidae</taxon>
        <taxon>Phaeomoniellales</taxon>
        <taxon>Phaeomoniellaceae</taxon>
        <taxon>Phaeomoniella</taxon>
    </lineage>
</organism>
<evidence type="ECO:0000313" key="7">
    <source>
        <dbReference type="EMBL" id="KKY28607.1"/>
    </source>
</evidence>
<keyword evidence="5 6" id="KW-0472">Membrane</keyword>
<proteinExistence type="predicted"/>
<sequence length="552" mass="59974">MAEEIAPAAQSKAAQDEGRLAELGYNQELKRDWSLAHNFGVSFSIISVITGITTLFSYGLTTGGPGVMSVGWIIVCFFTMFVGLGMAEIVSAIPTSGGPYFWAAMLAPKKHAAFFSWITGWFNFLGQVAVTTGITFGCAGLISTTATVKGYTPSAGKTIGIYAALLISHGMVNTFGVHILRYLNNTSIILHSLGIFSLAVAVLAKAPKHQSAEFVFSKFYDGTGDPGWSIRASPAYVACIGILLAQYTITGYDASAHLSEETQNASWAAPLGVLMSIGCSAVFGFFLIVSLLFSIQDFDGTVNSEYSQPVLQIFIDVFGENGALVLMSLIIICVWHCGLFSLTSNSRMMYAFARDHGIPYPFHQVDKRFKSPIRTIWLAAFLAFCLALPSLGSTVAFSAATSIATIGLYVSYGIPIMIGLVWPSNFIKGPFNLRGFSKPVAVIACLWIMFITIIFCLPELNPVDSQTLNYTPVAVGIVTFFSFGTWFVWARRWFTGPVRQIEAEAAGVNVDDDEALKRAEQEGKIQSKDDIREEERLGGKSLLESIRTQIKK</sequence>
<keyword evidence="8" id="KW-1185">Reference proteome</keyword>
<comment type="caution">
    <text evidence="7">The sequence shown here is derived from an EMBL/GenBank/DDBJ whole genome shotgun (WGS) entry which is preliminary data.</text>
</comment>
<dbReference type="OrthoDB" id="3257095at2759"/>
<dbReference type="GO" id="GO:0022857">
    <property type="term" value="F:transmembrane transporter activity"/>
    <property type="evidence" value="ECO:0007669"/>
    <property type="project" value="InterPro"/>
</dbReference>
<dbReference type="EMBL" id="LCWF01000010">
    <property type="protein sequence ID" value="KKY28607.1"/>
    <property type="molecule type" value="Genomic_DNA"/>
</dbReference>
<evidence type="ECO:0000313" key="8">
    <source>
        <dbReference type="Proteomes" id="UP000053317"/>
    </source>
</evidence>
<feature type="transmembrane region" description="Helical" evidence="6">
    <location>
        <begin position="72"/>
        <end position="94"/>
    </location>
</feature>
<dbReference type="Pfam" id="PF13520">
    <property type="entry name" value="AA_permease_2"/>
    <property type="match status" value="1"/>
</dbReference>
<protein>
    <submittedName>
        <fullName evidence="7">Putative apa family basic amino acid polyamine antiporter</fullName>
    </submittedName>
</protein>
<dbReference type="PANTHER" id="PTHR45649:SF26">
    <property type="entry name" value="OS04G0435100 PROTEIN"/>
    <property type="match status" value="1"/>
</dbReference>
<feature type="transmembrane region" description="Helical" evidence="6">
    <location>
        <begin position="406"/>
        <end position="427"/>
    </location>
</feature>